<gene>
    <name evidence="2" type="ORF">F6X38_09215</name>
</gene>
<dbReference type="Proteomes" id="UP000432089">
    <property type="component" value="Unassembled WGS sequence"/>
</dbReference>
<keyword evidence="3" id="KW-1185">Reference proteome</keyword>
<organism evidence="2 3">
    <name type="scientific">Plantimonas leprariae</name>
    <dbReference type="NCBI Taxonomy" id="2615207"/>
    <lineage>
        <taxon>Bacteria</taxon>
        <taxon>Pseudomonadati</taxon>
        <taxon>Pseudomonadota</taxon>
        <taxon>Alphaproteobacteria</taxon>
        <taxon>Hyphomicrobiales</taxon>
        <taxon>Aurantimonadaceae</taxon>
        <taxon>Plantimonas</taxon>
    </lineage>
</organism>
<dbReference type="RefSeq" id="WP_150969417.1">
    <property type="nucleotide sequence ID" value="NZ_VZDO01000005.1"/>
</dbReference>
<proteinExistence type="predicted"/>
<keyword evidence="1" id="KW-1133">Transmembrane helix</keyword>
<name>A0A7V7PQE8_9HYPH</name>
<keyword evidence="1" id="KW-0472">Membrane</keyword>
<feature type="transmembrane region" description="Helical" evidence="1">
    <location>
        <begin position="64"/>
        <end position="82"/>
    </location>
</feature>
<evidence type="ECO:0000313" key="2">
    <source>
        <dbReference type="EMBL" id="KAB0680344.1"/>
    </source>
</evidence>
<protein>
    <submittedName>
        <fullName evidence="2">Uncharacterized protein</fullName>
    </submittedName>
</protein>
<evidence type="ECO:0000313" key="3">
    <source>
        <dbReference type="Proteomes" id="UP000432089"/>
    </source>
</evidence>
<reference evidence="2 3" key="1">
    <citation type="submission" date="2019-09" db="EMBL/GenBank/DDBJ databases">
        <title>YIM 132180 draft genome.</title>
        <authorList>
            <person name="Zhang K."/>
        </authorList>
    </citation>
    <scope>NUCLEOTIDE SEQUENCE [LARGE SCALE GENOMIC DNA]</scope>
    <source>
        <strain evidence="2 3">YIM 132180</strain>
    </source>
</reference>
<feature type="transmembrane region" description="Helical" evidence="1">
    <location>
        <begin position="12"/>
        <end position="31"/>
    </location>
</feature>
<comment type="caution">
    <text evidence="2">The sequence shown here is derived from an EMBL/GenBank/DDBJ whole genome shotgun (WGS) entry which is preliminary data.</text>
</comment>
<dbReference type="AlphaFoldDB" id="A0A7V7PQE8"/>
<keyword evidence="1" id="KW-0812">Transmembrane</keyword>
<accession>A0A7V7PQE8</accession>
<sequence length="87" mass="9248">MQAIEAFVLDGRVTLVALLVLAAELVLLGVFRRETPSRTLLANALSGMSLIMALRSALLGPSPGAVALWLGLGFLAHLADLAQRLRR</sequence>
<dbReference type="EMBL" id="VZDO01000005">
    <property type="protein sequence ID" value="KAB0680344.1"/>
    <property type="molecule type" value="Genomic_DNA"/>
</dbReference>
<evidence type="ECO:0000256" key="1">
    <source>
        <dbReference type="SAM" id="Phobius"/>
    </source>
</evidence>